<dbReference type="STRING" id="1678841.TBC1_111337"/>
<evidence type="ECO:0000313" key="3">
    <source>
        <dbReference type="EMBL" id="GAP43195.1"/>
    </source>
</evidence>
<evidence type="ECO:0000256" key="1">
    <source>
        <dbReference type="ARBA" id="ARBA00009350"/>
    </source>
</evidence>
<dbReference type="Gene3D" id="1.10.10.10">
    <property type="entry name" value="Winged helix-like DNA-binding domain superfamily/Winged helix DNA-binding domain"/>
    <property type="match status" value="1"/>
</dbReference>
<dbReference type="AlphaFoldDB" id="A0A0S7BX54"/>
<proteinExistence type="inferred from homology"/>
<keyword evidence="3" id="KW-0238">DNA-binding</keyword>
<evidence type="ECO:0000256" key="2">
    <source>
        <dbReference type="HAMAP-Rule" id="MF_00674"/>
    </source>
</evidence>
<dbReference type="InterPro" id="IPR002852">
    <property type="entry name" value="UPF0251"/>
</dbReference>
<dbReference type="HAMAP" id="MF_00674">
    <property type="entry name" value="UPF0251"/>
    <property type="match status" value="1"/>
</dbReference>
<dbReference type="Pfam" id="PF02001">
    <property type="entry name" value="DUF134"/>
    <property type="match status" value="1"/>
</dbReference>
<protein>
    <recommendedName>
        <fullName evidence="2">UPF0251 protein TBC1_111337</fullName>
    </recommendedName>
</protein>
<dbReference type="Proteomes" id="UP000053091">
    <property type="component" value="Unassembled WGS sequence"/>
</dbReference>
<sequence>MPRPKRRRKVFRPPLISGFLPFGSSAGSSGGISLLYEEFEAMRLADYEGLPQQEAAGRMEVSRPTFSRIYDLARQKLAKALVEGLALTIEGGNILFDEDWFRCNNCHTAFSPPGKSSFVVCPVCRSSDLSDIRKSGRESVPDMLPRPAIHQTGFCVCSRCGLKVSHQAGIPCRSLVCPVCSTPMIREHHPVIP</sequence>
<dbReference type="PANTHER" id="PTHR37478">
    <property type="match status" value="1"/>
</dbReference>
<dbReference type="InterPro" id="IPR036388">
    <property type="entry name" value="WH-like_DNA-bd_sf"/>
</dbReference>
<gene>
    <name evidence="3" type="ORF">TBC1_111337</name>
</gene>
<keyword evidence="4" id="KW-1185">Reference proteome</keyword>
<dbReference type="PANTHER" id="PTHR37478:SF2">
    <property type="entry name" value="UPF0251 PROTEIN TK0562"/>
    <property type="match status" value="1"/>
</dbReference>
<dbReference type="SUPFAM" id="SSF88659">
    <property type="entry name" value="Sigma3 and sigma4 domains of RNA polymerase sigma factors"/>
    <property type="match status" value="1"/>
</dbReference>
<comment type="similarity">
    <text evidence="1 2">Belongs to the UPF0251 family.</text>
</comment>
<dbReference type="GO" id="GO:0003677">
    <property type="term" value="F:DNA binding"/>
    <property type="evidence" value="ECO:0007669"/>
    <property type="project" value="UniProtKB-KW"/>
</dbReference>
<accession>A0A0S7BX54</accession>
<evidence type="ECO:0000313" key="4">
    <source>
        <dbReference type="Proteomes" id="UP000053091"/>
    </source>
</evidence>
<dbReference type="EMBL" id="DF968182">
    <property type="protein sequence ID" value="GAP43195.1"/>
    <property type="molecule type" value="Genomic_DNA"/>
</dbReference>
<name>A0A0S7BX54_9BACT</name>
<organism evidence="3">
    <name type="scientific">Lentimicrobium saccharophilum</name>
    <dbReference type="NCBI Taxonomy" id="1678841"/>
    <lineage>
        <taxon>Bacteria</taxon>
        <taxon>Pseudomonadati</taxon>
        <taxon>Bacteroidota</taxon>
        <taxon>Bacteroidia</taxon>
        <taxon>Bacteroidales</taxon>
        <taxon>Lentimicrobiaceae</taxon>
        <taxon>Lentimicrobium</taxon>
    </lineage>
</organism>
<dbReference type="RefSeq" id="WP_062040016.1">
    <property type="nucleotide sequence ID" value="NZ_DF968182.1"/>
</dbReference>
<dbReference type="InterPro" id="IPR013324">
    <property type="entry name" value="RNA_pol_sigma_r3/r4-like"/>
</dbReference>
<reference evidence="3" key="1">
    <citation type="journal article" date="2015" name="Genome Announc.">
        <title>Draft Genome Sequence of Bacteroidales Strain TBC1, a Novel Isolate from a Methanogenic Wastewater Treatment System.</title>
        <authorList>
            <person name="Tourlousse D.M."/>
            <person name="Matsuura N."/>
            <person name="Sun L."/>
            <person name="Toyonaga M."/>
            <person name="Kuroda K."/>
            <person name="Ohashi A."/>
            <person name="Cruz R."/>
            <person name="Yamaguchi T."/>
            <person name="Sekiguchi Y."/>
        </authorList>
    </citation>
    <scope>NUCLEOTIDE SEQUENCE [LARGE SCALE GENOMIC DNA]</scope>
    <source>
        <strain evidence="3">TBC1</strain>
    </source>
</reference>
<dbReference type="OrthoDB" id="280278at2"/>